<accession>A0A6A6D0V2</accession>
<organism evidence="2 3">
    <name type="scientific">Zasmidium cellare ATCC 36951</name>
    <dbReference type="NCBI Taxonomy" id="1080233"/>
    <lineage>
        <taxon>Eukaryota</taxon>
        <taxon>Fungi</taxon>
        <taxon>Dikarya</taxon>
        <taxon>Ascomycota</taxon>
        <taxon>Pezizomycotina</taxon>
        <taxon>Dothideomycetes</taxon>
        <taxon>Dothideomycetidae</taxon>
        <taxon>Mycosphaerellales</taxon>
        <taxon>Mycosphaerellaceae</taxon>
        <taxon>Zasmidium</taxon>
    </lineage>
</organism>
<dbReference type="RefSeq" id="XP_033673694.1">
    <property type="nucleotide sequence ID" value="XM_033803760.1"/>
</dbReference>
<evidence type="ECO:0000256" key="1">
    <source>
        <dbReference type="SAM" id="MobiDB-lite"/>
    </source>
</evidence>
<gene>
    <name evidence="2" type="ORF">M409DRAFT_16765</name>
</gene>
<feature type="compositionally biased region" description="Acidic residues" evidence="1">
    <location>
        <begin position="7"/>
        <end position="25"/>
    </location>
</feature>
<dbReference type="AlphaFoldDB" id="A0A6A6D0V2"/>
<proteinExistence type="predicted"/>
<dbReference type="Proteomes" id="UP000799537">
    <property type="component" value="Unassembled WGS sequence"/>
</dbReference>
<reference evidence="2" key="1">
    <citation type="journal article" date="2020" name="Stud. Mycol.">
        <title>101 Dothideomycetes genomes: a test case for predicting lifestyles and emergence of pathogens.</title>
        <authorList>
            <person name="Haridas S."/>
            <person name="Albert R."/>
            <person name="Binder M."/>
            <person name="Bloem J."/>
            <person name="Labutti K."/>
            <person name="Salamov A."/>
            <person name="Andreopoulos B."/>
            <person name="Baker S."/>
            <person name="Barry K."/>
            <person name="Bills G."/>
            <person name="Bluhm B."/>
            <person name="Cannon C."/>
            <person name="Castanera R."/>
            <person name="Culley D."/>
            <person name="Daum C."/>
            <person name="Ezra D."/>
            <person name="Gonzalez J."/>
            <person name="Henrissat B."/>
            <person name="Kuo A."/>
            <person name="Liang C."/>
            <person name="Lipzen A."/>
            <person name="Lutzoni F."/>
            <person name="Magnuson J."/>
            <person name="Mondo S."/>
            <person name="Nolan M."/>
            <person name="Ohm R."/>
            <person name="Pangilinan J."/>
            <person name="Park H.-J."/>
            <person name="Ramirez L."/>
            <person name="Alfaro M."/>
            <person name="Sun H."/>
            <person name="Tritt A."/>
            <person name="Yoshinaga Y."/>
            <person name="Zwiers L.-H."/>
            <person name="Turgeon B."/>
            <person name="Goodwin S."/>
            <person name="Spatafora J."/>
            <person name="Crous P."/>
            <person name="Grigoriev I."/>
        </authorList>
    </citation>
    <scope>NUCLEOTIDE SEQUENCE</scope>
    <source>
        <strain evidence="2">ATCC 36951</strain>
    </source>
</reference>
<evidence type="ECO:0000313" key="3">
    <source>
        <dbReference type="Proteomes" id="UP000799537"/>
    </source>
</evidence>
<evidence type="ECO:0000313" key="2">
    <source>
        <dbReference type="EMBL" id="KAF2172805.1"/>
    </source>
</evidence>
<dbReference type="GeneID" id="54557032"/>
<feature type="region of interest" description="Disordered" evidence="1">
    <location>
        <begin position="1"/>
        <end position="40"/>
    </location>
</feature>
<name>A0A6A6D0V2_ZASCE</name>
<keyword evidence="3" id="KW-1185">Reference proteome</keyword>
<protein>
    <submittedName>
        <fullName evidence="2">Uncharacterized protein</fullName>
    </submittedName>
</protein>
<dbReference type="EMBL" id="ML993580">
    <property type="protein sequence ID" value="KAF2172805.1"/>
    <property type="molecule type" value="Genomic_DNA"/>
</dbReference>
<sequence>MAPTEAMEVDGDEFDSDNPPSDDEDTRFHTSPISPNEWMDLPRIMPRLDPADFAPLDSGDVRAFTSTMMRRALVLRDVLQAFQNQLKILLGRTHNLYQANVDEMARRRGALMTVTPRLLRNSLEEFACKLGSDTDYHDAADILEDLARVGMTEIAGHALSTHIPLNETYETVFMILRRISHHTEGFPDINNFMAMDDAAKRMIDQEGEGDVVARMGRLNGECRKALEDAYLSLCKFDEAEDTFHQLQMKLQRALNLGFDGRPGQPNTKTNSTREQVIEKLLEFALDDKNMLMYVKGGLYPRVFRTAMAVSHVEQVRSLYFEHVLVGQLQDEIGDMFDEMEYDQDIKEKHKKTAPFPGYKDDLVRLQDIQRPHPEKELEYERRKRDEDNLKDLQRRAIKKILARVIKALASPKTRRSQEIQGNVR</sequence>